<sequence length="434" mass="49184">MGLLEQIKKPNAKAFTHSGKFHADDVFSSALLLYLNPQITITRGNRVPEEYDGIVFDIGRGRYDHHQRDSRVRENGVPYAAFGLLWEELGSGILGETLAQRFDEEFVQPLDNNDNTGEKNELATLIGNFNPVWDAQKNIQKEEESISAEPALTAEEKSRGLTKEFQRAVQMAGMILENKFARYRADARADAQIEEVLSAREDLTDTRILVLSEFVPCQKRLKETDIAFVIFPSNRGGYCIQPQKKPDSMNYKCSFPKQWLGLENEELQKATGLASAGFCHKGGFLMTVGDEADAIRACEISLEEYEQKPVIVCLWDAGEAQETKNCEREETEQLLRQIPDMTDAQICHMTLPLLPDLEEQGVYAEVAMEKEDWKTYIKDFVKQILEYKPEAVYVTADLFAAYPVVHALRKKHMPVLMHAKKEGKTRIVRLPSGS</sequence>
<gene>
    <name evidence="2" type="ORF">M72_11501</name>
</gene>
<name>A0A0M6WWF2_9FIRM</name>
<dbReference type="GO" id="GO:0005737">
    <property type="term" value="C:cytoplasm"/>
    <property type="evidence" value="ECO:0007669"/>
    <property type="project" value="TreeGrafter"/>
</dbReference>
<proteinExistence type="inferred from homology"/>
<dbReference type="RefSeq" id="WP_055068382.1">
    <property type="nucleotide sequence ID" value="NZ_CP173697.1"/>
</dbReference>
<dbReference type="STRING" id="301302.ERS852420_01643"/>
<dbReference type="EMBL" id="CVRR01000037">
    <property type="protein sequence ID" value="CRL41047.1"/>
    <property type="molecule type" value="Genomic_DNA"/>
</dbReference>
<dbReference type="InterPro" id="IPR003226">
    <property type="entry name" value="MYG1_exonuclease"/>
</dbReference>
<dbReference type="Pfam" id="PF03690">
    <property type="entry name" value="MYG1_exonuc"/>
    <property type="match status" value="1"/>
</dbReference>
<dbReference type="AlphaFoldDB" id="A0A0M6WWF2"/>
<dbReference type="Proteomes" id="UP000049979">
    <property type="component" value="Unassembled WGS sequence"/>
</dbReference>
<accession>A0A0M6WWF2</accession>
<reference evidence="3" key="1">
    <citation type="submission" date="2015-05" db="EMBL/GenBank/DDBJ databases">
        <authorList>
            <consortium name="Pathogen Informatics"/>
        </authorList>
    </citation>
    <scope>NUCLEOTIDE SEQUENCE [LARGE SCALE GENOMIC DNA]</scope>
    <source>
        <strain evidence="3">M72</strain>
    </source>
</reference>
<dbReference type="PANTHER" id="PTHR11215">
    <property type="entry name" value="METAL DEPENDENT HYDROLASE - RELATED"/>
    <property type="match status" value="1"/>
</dbReference>
<keyword evidence="3" id="KW-1185">Reference proteome</keyword>
<organism evidence="2 3">
    <name type="scientific">Roseburia faecis</name>
    <dbReference type="NCBI Taxonomy" id="301302"/>
    <lineage>
        <taxon>Bacteria</taxon>
        <taxon>Bacillati</taxon>
        <taxon>Bacillota</taxon>
        <taxon>Clostridia</taxon>
        <taxon>Lachnospirales</taxon>
        <taxon>Lachnospiraceae</taxon>
        <taxon>Roseburia</taxon>
    </lineage>
</organism>
<dbReference type="PANTHER" id="PTHR11215:SF1">
    <property type="entry name" value="MYG1 EXONUCLEASE"/>
    <property type="match status" value="1"/>
</dbReference>
<evidence type="ECO:0000256" key="1">
    <source>
        <dbReference type="ARBA" id="ARBA00010105"/>
    </source>
</evidence>
<dbReference type="OrthoDB" id="183622at2"/>
<comment type="similarity">
    <text evidence="1">Belongs to the MYG1 family.</text>
</comment>
<evidence type="ECO:0008006" key="4">
    <source>
        <dbReference type="Google" id="ProtNLM"/>
    </source>
</evidence>
<evidence type="ECO:0000313" key="3">
    <source>
        <dbReference type="Proteomes" id="UP000049979"/>
    </source>
</evidence>
<evidence type="ECO:0000313" key="2">
    <source>
        <dbReference type="EMBL" id="CRL41047.1"/>
    </source>
</evidence>
<protein>
    <recommendedName>
        <fullName evidence="4">Metal-dependent hydrolase</fullName>
    </recommendedName>
</protein>